<dbReference type="InterPro" id="IPR018228">
    <property type="entry name" value="DNase_TatD-rel_CS"/>
</dbReference>
<dbReference type="InterPro" id="IPR013785">
    <property type="entry name" value="Aldolase_TIM"/>
</dbReference>
<dbReference type="PROSITE" id="PS01090">
    <property type="entry name" value="TATD_2"/>
    <property type="match status" value="1"/>
</dbReference>
<dbReference type="InterPro" id="IPR023821">
    <property type="entry name" value="rSAM_TatD-assoc"/>
</dbReference>
<dbReference type="InterPro" id="IPR058240">
    <property type="entry name" value="rSAM_sf"/>
</dbReference>
<dbReference type="eggNOG" id="COG0535">
    <property type="taxonomic scope" value="Bacteria"/>
</dbReference>
<feature type="domain" description="Radical SAM core" evidence="8">
    <location>
        <begin position="264"/>
        <end position="452"/>
    </location>
</feature>
<keyword evidence="6" id="KW-0408">Iron</keyword>
<dbReference type="NCBIfam" id="TIGR00010">
    <property type="entry name" value="YchF/TatD family DNA exonuclease"/>
    <property type="match status" value="1"/>
</dbReference>
<keyword evidence="4" id="KW-0479">Metal-binding</keyword>
<keyword evidence="7" id="KW-0411">Iron-sulfur</keyword>
<keyword evidence="5 9" id="KW-0378">Hydrolase</keyword>
<dbReference type="PANTHER" id="PTHR46124">
    <property type="entry name" value="D-AMINOACYL-TRNA DEACYLASE"/>
    <property type="match status" value="1"/>
</dbReference>
<dbReference type="CDD" id="cd01335">
    <property type="entry name" value="Radical_SAM"/>
    <property type="match status" value="1"/>
</dbReference>
<evidence type="ECO:0000313" key="10">
    <source>
        <dbReference type="Proteomes" id="UP000009011"/>
    </source>
</evidence>
<evidence type="ECO:0000256" key="6">
    <source>
        <dbReference type="ARBA" id="ARBA00023004"/>
    </source>
</evidence>
<dbReference type="CDD" id="cd01310">
    <property type="entry name" value="TatD_DNAse"/>
    <property type="match status" value="1"/>
</dbReference>
<organism evidence="9 10">
    <name type="scientific">Melioribacter roseus (strain DSM 23840 / JCM 17771 / VKM B-2668 / P3M-2)</name>
    <dbReference type="NCBI Taxonomy" id="1191523"/>
    <lineage>
        <taxon>Bacteria</taxon>
        <taxon>Pseudomonadati</taxon>
        <taxon>Ignavibacteriota</taxon>
        <taxon>Ignavibacteria</taxon>
        <taxon>Ignavibacteriales</taxon>
        <taxon>Melioribacteraceae</taxon>
        <taxon>Melioribacter</taxon>
    </lineage>
</organism>
<dbReference type="InterPro" id="IPR032466">
    <property type="entry name" value="Metal_Hydrolase"/>
</dbReference>
<dbReference type="FunFam" id="3.20.20.140:FF:000005">
    <property type="entry name" value="TatD family hydrolase"/>
    <property type="match status" value="1"/>
</dbReference>
<dbReference type="Gene3D" id="3.20.20.140">
    <property type="entry name" value="Metal-dependent hydrolases"/>
    <property type="match status" value="1"/>
</dbReference>
<comment type="similarity">
    <text evidence="2">Belongs to the metallo-dependent hydrolases superfamily. TatD-type hydrolase family.</text>
</comment>
<dbReference type="Pfam" id="PF01026">
    <property type="entry name" value="TatD_DNase"/>
    <property type="match status" value="1"/>
</dbReference>
<dbReference type="GO" id="GO:0004536">
    <property type="term" value="F:DNA nuclease activity"/>
    <property type="evidence" value="ECO:0007669"/>
    <property type="project" value="InterPro"/>
</dbReference>
<proteinExistence type="inferred from homology"/>
<reference evidence="9 10" key="1">
    <citation type="journal article" date="2013" name="PLoS ONE">
        <title>Genomic analysis of Melioribacter roseus, facultatively anaerobic organotrophic bacterium representing a novel deep lineage within Bacteriodetes/Chlorobi group.</title>
        <authorList>
            <person name="Kadnikov V.V."/>
            <person name="Mardanov A.V."/>
            <person name="Podosokorskaya O.A."/>
            <person name="Gavrilov S.N."/>
            <person name="Kublanov I.V."/>
            <person name="Beletsky A.V."/>
            <person name="Bonch-Osmolovskaya E.A."/>
            <person name="Ravin N.V."/>
        </authorList>
    </citation>
    <scope>NUCLEOTIDE SEQUENCE [LARGE SCALE GENOMIC DNA]</scope>
    <source>
        <strain evidence="10">JCM 17771 / P3M-2</strain>
    </source>
</reference>
<evidence type="ECO:0000256" key="4">
    <source>
        <dbReference type="ARBA" id="ARBA00022723"/>
    </source>
</evidence>
<dbReference type="SUPFAM" id="SSF102114">
    <property type="entry name" value="Radical SAM enzymes"/>
    <property type="match status" value="1"/>
</dbReference>
<dbReference type="PROSITE" id="PS51918">
    <property type="entry name" value="RADICAL_SAM"/>
    <property type="match status" value="1"/>
</dbReference>
<name>I6YVT0_MELRP</name>
<dbReference type="InterPro" id="IPR015991">
    <property type="entry name" value="TatD/YcfH-like"/>
</dbReference>
<dbReference type="OrthoDB" id="9810005at2"/>
<keyword evidence="10" id="KW-1185">Reference proteome</keyword>
<evidence type="ECO:0000256" key="3">
    <source>
        <dbReference type="ARBA" id="ARBA00022691"/>
    </source>
</evidence>
<dbReference type="GO" id="GO:0016788">
    <property type="term" value="F:hydrolase activity, acting on ester bonds"/>
    <property type="evidence" value="ECO:0007669"/>
    <property type="project" value="InterPro"/>
</dbReference>
<evidence type="ECO:0000256" key="5">
    <source>
        <dbReference type="ARBA" id="ARBA00022801"/>
    </source>
</evidence>
<dbReference type="STRING" id="1191523.MROS_1455"/>
<dbReference type="PANTHER" id="PTHR46124:SF2">
    <property type="entry name" value="D-AMINOACYL-TRNA DEACYLASE"/>
    <property type="match status" value="1"/>
</dbReference>
<dbReference type="InterPro" id="IPR001130">
    <property type="entry name" value="TatD-like"/>
</dbReference>
<dbReference type="PATRIC" id="fig|1191523.3.peg.1545"/>
<dbReference type="EMBL" id="CP003557">
    <property type="protein sequence ID" value="AFN74692.1"/>
    <property type="molecule type" value="Genomic_DNA"/>
</dbReference>
<comment type="cofactor">
    <cofactor evidence="1">
        <name>[4Fe-4S] cluster</name>
        <dbReference type="ChEBI" id="CHEBI:49883"/>
    </cofactor>
</comment>
<gene>
    <name evidence="9" type="ordered locus">MROS_1455</name>
</gene>
<dbReference type="NCBIfam" id="TIGR04038">
    <property type="entry name" value="tatD_link_rSAM"/>
    <property type="match status" value="1"/>
</dbReference>
<evidence type="ECO:0000313" key="9">
    <source>
        <dbReference type="EMBL" id="AFN74692.1"/>
    </source>
</evidence>
<dbReference type="eggNOG" id="COG0084">
    <property type="taxonomic scope" value="Bacteria"/>
</dbReference>
<dbReference type="KEGG" id="mro:MROS_1455"/>
<dbReference type="GO" id="GO:0051536">
    <property type="term" value="F:iron-sulfur cluster binding"/>
    <property type="evidence" value="ECO:0007669"/>
    <property type="project" value="UniProtKB-KW"/>
</dbReference>
<sequence>MFIDTHAHLFYPNFNDDLEEVIRNARQAGVDYILVPATDLASAAQAIELADKYDFIYASVGIHPHDTNEWEDSLIDKLRDLSKHEKIVAIGEIGLDYYYDFSPREKQIKAFEAQIELALELKLPIIVHNREASDDIMEIIEKYKDTPLKAQFHCFSGSLEEARKLIELRHFVSFTGNITFSKANTLRNIVKKISVENMLLETDSPFMTPAPHRGKRNEPSYIRLIAEKIAELHDITVEDVARTTNYNAYKLFGIGKKPELSYTYKIGNSLYVNVTNRCNADCIFCDRKGDAVINGYNLKMKKSEEPEARVYIKEIGDPKQYKEVVFCGYGEPTIRWDVVKEVACYVKENGGKTRLNTDGHGNYINKRDITPELEGLIDVVSISLNSVDPEQYAKLMRVDPSMHAEMLDFARKAKKYSKVVMSIVGINGVDAERAKKFVAEELGVEFREREYF</sequence>
<dbReference type="Pfam" id="PF04055">
    <property type="entry name" value="Radical_SAM"/>
    <property type="match status" value="1"/>
</dbReference>
<accession>I6YVT0</accession>
<dbReference type="RefSeq" id="WP_014856126.1">
    <property type="nucleotide sequence ID" value="NC_018178.1"/>
</dbReference>
<evidence type="ECO:0000256" key="1">
    <source>
        <dbReference type="ARBA" id="ARBA00001966"/>
    </source>
</evidence>
<dbReference type="SFLD" id="SFLDS00029">
    <property type="entry name" value="Radical_SAM"/>
    <property type="match status" value="1"/>
</dbReference>
<evidence type="ECO:0000256" key="7">
    <source>
        <dbReference type="ARBA" id="ARBA00023014"/>
    </source>
</evidence>
<dbReference type="GO" id="GO:0046872">
    <property type="term" value="F:metal ion binding"/>
    <property type="evidence" value="ECO:0007669"/>
    <property type="project" value="UniProtKB-KW"/>
</dbReference>
<protein>
    <submittedName>
        <fullName evidence="9">TatD family hydrolase</fullName>
    </submittedName>
</protein>
<dbReference type="InterPro" id="IPR007197">
    <property type="entry name" value="rSAM"/>
</dbReference>
<dbReference type="AlphaFoldDB" id="I6YVT0"/>
<dbReference type="Gene3D" id="3.20.20.70">
    <property type="entry name" value="Aldolase class I"/>
    <property type="match status" value="1"/>
</dbReference>
<dbReference type="Proteomes" id="UP000009011">
    <property type="component" value="Chromosome"/>
</dbReference>
<dbReference type="SUPFAM" id="SSF51556">
    <property type="entry name" value="Metallo-dependent hydrolases"/>
    <property type="match status" value="1"/>
</dbReference>
<evidence type="ECO:0000256" key="2">
    <source>
        <dbReference type="ARBA" id="ARBA00009275"/>
    </source>
</evidence>
<dbReference type="HOGENOM" id="CLU_047239_1_0_10"/>
<keyword evidence="3" id="KW-0949">S-adenosyl-L-methionine</keyword>
<evidence type="ECO:0000259" key="8">
    <source>
        <dbReference type="PROSITE" id="PS51918"/>
    </source>
</evidence>